<evidence type="ECO:0000256" key="14">
    <source>
        <dbReference type="ARBA" id="ARBA00023136"/>
    </source>
</evidence>
<gene>
    <name evidence="20" type="ORF">C2845_PM05G18750</name>
</gene>
<dbReference type="Pfam" id="PF08263">
    <property type="entry name" value="LRRNT_2"/>
    <property type="match status" value="1"/>
</dbReference>
<dbReference type="OrthoDB" id="5789657at2759"/>
<evidence type="ECO:0000256" key="4">
    <source>
        <dbReference type="ARBA" id="ARBA00022527"/>
    </source>
</evidence>
<comment type="subcellular location">
    <subcellularLocation>
        <location evidence="1">Cell membrane</location>
        <topology evidence="1">Single-pass membrane protein</topology>
    </subcellularLocation>
</comment>
<comment type="caution">
    <text evidence="20">The sequence shown here is derived from an EMBL/GenBank/DDBJ whole genome shotgun (WGS) entry which is preliminary data.</text>
</comment>
<keyword evidence="16" id="KW-0325">Glycoprotein</keyword>
<dbReference type="SMART" id="SM00369">
    <property type="entry name" value="LRR_TYP"/>
    <property type="match status" value="7"/>
</dbReference>
<feature type="signal peptide" evidence="18">
    <location>
        <begin position="1"/>
        <end position="27"/>
    </location>
</feature>
<organism evidence="20 21">
    <name type="scientific">Panicum miliaceum</name>
    <name type="common">Proso millet</name>
    <name type="synonym">Broomcorn millet</name>
    <dbReference type="NCBI Taxonomy" id="4540"/>
    <lineage>
        <taxon>Eukaryota</taxon>
        <taxon>Viridiplantae</taxon>
        <taxon>Streptophyta</taxon>
        <taxon>Embryophyta</taxon>
        <taxon>Tracheophyta</taxon>
        <taxon>Spermatophyta</taxon>
        <taxon>Magnoliopsida</taxon>
        <taxon>Liliopsida</taxon>
        <taxon>Poales</taxon>
        <taxon>Poaceae</taxon>
        <taxon>PACMAD clade</taxon>
        <taxon>Panicoideae</taxon>
        <taxon>Panicodae</taxon>
        <taxon>Paniceae</taxon>
        <taxon>Panicinae</taxon>
        <taxon>Panicum</taxon>
        <taxon>Panicum sect. Panicum</taxon>
    </lineage>
</organism>
<evidence type="ECO:0000313" key="20">
    <source>
        <dbReference type="EMBL" id="RLN27545.1"/>
    </source>
</evidence>
<dbReference type="InterPro" id="IPR001611">
    <property type="entry name" value="Leu-rich_rpt"/>
</dbReference>
<evidence type="ECO:0000259" key="19">
    <source>
        <dbReference type="Pfam" id="PF08263"/>
    </source>
</evidence>
<dbReference type="PANTHER" id="PTHR27000">
    <property type="entry name" value="LEUCINE-RICH REPEAT RECEPTOR-LIKE PROTEIN KINASE FAMILY PROTEIN-RELATED"/>
    <property type="match status" value="1"/>
</dbReference>
<dbReference type="SUPFAM" id="SSF52058">
    <property type="entry name" value="L domain-like"/>
    <property type="match status" value="1"/>
</dbReference>
<evidence type="ECO:0000256" key="11">
    <source>
        <dbReference type="ARBA" id="ARBA00022777"/>
    </source>
</evidence>
<dbReference type="InterPro" id="IPR003591">
    <property type="entry name" value="Leu-rich_rpt_typical-subtyp"/>
</dbReference>
<feature type="compositionally biased region" description="Acidic residues" evidence="17">
    <location>
        <begin position="1023"/>
        <end position="1033"/>
    </location>
</feature>
<evidence type="ECO:0000256" key="2">
    <source>
        <dbReference type="ARBA" id="ARBA00012513"/>
    </source>
</evidence>
<dbReference type="Gene3D" id="3.80.10.10">
    <property type="entry name" value="Ribonuclease Inhibitor"/>
    <property type="match status" value="3"/>
</dbReference>
<keyword evidence="14" id="KW-0472">Membrane</keyword>
<evidence type="ECO:0000256" key="3">
    <source>
        <dbReference type="ARBA" id="ARBA00022475"/>
    </source>
</evidence>
<keyword evidence="4" id="KW-0723">Serine/threonine-protein kinase</keyword>
<keyword evidence="12" id="KW-0067">ATP-binding</keyword>
<evidence type="ECO:0000256" key="17">
    <source>
        <dbReference type="SAM" id="MobiDB-lite"/>
    </source>
</evidence>
<dbReference type="GO" id="GO:0005886">
    <property type="term" value="C:plasma membrane"/>
    <property type="evidence" value="ECO:0007669"/>
    <property type="project" value="UniProtKB-SubCell"/>
</dbReference>
<dbReference type="Pfam" id="PF00560">
    <property type="entry name" value="LRR_1"/>
    <property type="match status" value="7"/>
</dbReference>
<dbReference type="GO" id="GO:0005524">
    <property type="term" value="F:ATP binding"/>
    <property type="evidence" value="ECO:0007669"/>
    <property type="project" value="UniProtKB-KW"/>
</dbReference>
<dbReference type="Pfam" id="PF13855">
    <property type="entry name" value="LRR_8"/>
    <property type="match status" value="1"/>
</dbReference>
<dbReference type="PANTHER" id="PTHR27000:SF776">
    <property type="entry name" value="PROTEIN KINASE DOMAIN-CONTAINING PROTEIN"/>
    <property type="match status" value="1"/>
</dbReference>
<evidence type="ECO:0000256" key="8">
    <source>
        <dbReference type="ARBA" id="ARBA00022729"/>
    </source>
</evidence>
<proteinExistence type="predicted"/>
<reference evidence="21" key="1">
    <citation type="journal article" date="2019" name="Nat. Commun.">
        <title>The genome of broomcorn millet.</title>
        <authorList>
            <person name="Zou C."/>
            <person name="Miki D."/>
            <person name="Li D."/>
            <person name="Tang Q."/>
            <person name="Xiao L."/>
            <person name="Rajput S."/>
            <person name="Deng P."/>
            <person name="Jia W."/>
            <person name="Huang R."/>
            <person name="Zhang M."/>
            <person name="Sun Y."/>
            <person name="Hu J."/>
            <person name="Fu X."/>
            <person name="Schnable P.S."/>
            <person name="Li F."/>
            <person name="Zhang H."/>
            <person name="Feng B."/>
            <person name="Zhu X."/>
            <person name="Liu R."/>
            <person name="Schnable J.C."/>
            <person name="Zhu J.-K."/>
            <person name="Zhang H."/>
        </authorList>
    </citation>
    <scope>NUCLEOTIDE SEQUENCE [LARGE SCALE GENOMIC DNA]</scope>
</reference>
<feature type="chain" id="PRO_5018196023" description="non-specific serine/threonine protein kinase" evidence="18">
    <location>
        <begin position="28"/>
        <end position="1056"/>
    </location>
</feature>
<evidence type="ECO:0000256" key="1">
    <source>
        <dbReference type="ARBA" id="ARBA00004162"/>
    </source>
</evidence>
<dbReference type="Proteomes" id="UP000275267">
    <property type="component" value="Unassembled WGS sequence"/>
</dbReference>
<dbReference type="InterPro" id="IPR032675">
    <property type="entry name" value="LRR_dom_sf"/>
</dbReference>
<accession>A0A3L6SVQ1</accession>
<keyword evidence="10" id="KW-0547">Nucleotide-binding</keyword>
<name>A0A3L6SVQ1_PANMI</name>
<dbReference type="STRING" id="4540.A0A3L6SVQ1"/>
<evidence type="ECO:0000256" key="6">
    <source>
        <dbReference type="ARBA" id="ARBA00022679"/>
    </source>
</evidence>
<dbReference type="FunFam" id="3.80.10.10:FF:000627">
    <property type="entry name" value="Probable leucine-rich repeat receptor-like protein kinase At2g33170"/>
    <property type="match status" value="1"/>
</dbReference>
<keyword evidence="7" id="KW-0812">Transmembrane</keyword>
<evidence type="ECO:0000256" key="7">
    <source>
        <dbReference type="ARBA" id="ARBA00022692"/>
    </source>
</evidence>
<evidence type="ECO:0000256" key="15">
    <source>
        <dbReference type="ARBA" id="ARBA00023170"/>
    </source>
</evidence>
<keyword evidence="6" id="KW-0808">Transferase</keyword>
<feature type="region of interest" description="Disordered" evidence="17">
    <location>
        <begin position="999"/>
        <end position="1056"/>
    </location>
</feature>
<dbReference type="AlphaFoldDB" id="A0A3L6SVQ1"/>
<protein>
    <recommendedName>
        <fullName evidence="2">non-specific serine/threonine protein kinase</fullName>
        <ecNumber evidence="2">2.7.11.1</ecNumber>
    </recommendedName>
</protein>
<evidence type="ECO:0000256" key="16">
    <source>
        <dbReference type="ARBA" id="ARBA00023180"/>
    </source>
</evidence>
<keyword evidence="3" id="KW-1003">Cell membrane</keyword>
<feature type="region of interest" description="Disordered" evidence="17">
    <location>
        <begin position="844"/>
        <end position="868"/>
    </location>
</feature>
<dbReference type="SUPFAM" id="SSF52047">
    <property type="entry name" value="RNI-like"/>
    <property type="match status" value="1"/>
</dbReference>
<evidence type="ECO:0000256" key="9">
    <source>
        <dbReference type="ARBA" id="ARBA00022737"/>
    </source>
</evidence>
<evidence type="ECO:0000256" key="12">
    <source>
        <dbReference type="ARBA" id="ARBA00022840"/>
    </source>
</evidence>
<dbReference type="FunFam" id="3.80.10.10:FF:001158">
    <property type="entry name" value="Leucine-rich repeat protein kinase family protein"/>
    <property type="match status" value="1"/>
</dbReference>
<feature type="domain" description="Leucine-rich repeat-containing N-terminal plant-type" evidence="19">
    <location>
        <begin position="37"/>
        <end position="77"/>
    </location>
</feature>
<dbReference type="FunFam" id="3.80.10.10:FF:000288">
    <property type="entry name" value="LRR receptor-like serine/threonine-protein kinase EFR"/>
    <property type="match status" value="1"/>
</dbReference>
<evidence type="ECO:0000256" key="18">
    <source>
        <dbReference type="SAM" id="SignalP"/>
    </source>
</evidence>
<keyword evidence="15" id="KW-0675">Receptor</keyword>
<dbReference type="GO" id="GO:0004674">
    <property type="term" value="F:protein serine/threonine kinase activity"/>
    <property type="evidence" value="ECO:0007669"/>
    <property type="project" value="UniProtKB-KW"/>
</dbReference>
<keyword evidence="8 18" id="KW-0732">Signal</keyword>
<evidence type="ECO:0000256" key="13">
    <source>
        <dbReference type="ARBA" id="ARBA00022989"/>
    </source>
</evidence>
<dbReference type="EC" id="2.7.11.1" evidence="2"/>
<dbReference type="EMBL" id="PQIB02000003">
    <property type="protein sequence ID" value="RLN27545.1"/>
    <property type="molecule type" value="Genomic_DNA"/>
</dbReference>
<dbReference type="InterPro" id="IPR013210">
    <property type="entry name" value="LRR_N_plant-typ"/>
</dbReference>
<evidence type="ECO:0000256" key="10">
    <source>
        <dbReference type="ARBA" id="ARBA00022741"/>
    </source>
</evidence>
<keyword evidence="11" id="KW-0418">Kinase</keyword>
<evidence type="ECO:0000313" key="21">
    <source>
        <dbReference type="Proteomes" id="UP000275267"/>
    </source>
</evidence>
<keyword evidence="13" id="KW-1133">Transmembrane helix</keyword>
<keyword evidence="21" id="KW-1185">Reference proteome</keyword>
<sequence length="1056" mass="114408">MYPHAMWVMFSLHTILILLSGAWKAAAAPTMNHTTNAADREALLCIKSHLSTSQPAGTLTTWGNRSLHFCRWQGVLCHHGWRHGPAPRVAALRLEEEGLAGKIPPCISNLTYLEHIHLPVNELSGPVPSELGQLRRLVYVNLSFNALSGVIPAELASCSGLQIIALRKNNLEGGIPAFLLNSSLVQKIDLRMNNLSGPIPPLLVNSYASLEFLALTENSLSGDIPSSLGNLSSLAVLIAAENQLTGGIPASLARLSNIHLLDLTYNNLSGTVPNSIYNLSLLTYLGVAGNGLVGTLPSNMGNTLPNIENLVMSGNNFQGGIPGSLANATNLVIIHLAQNSFSGVIPSLGSLPNLQRLMLFQNHWLEAGDWMFLSSLINCTQLAMLILDGNNLQGDLPSLVTNLSRSLEYLVLGSNHITGTIPTSIGNLVSLSMLYLQDNKITGPIPASIGKLHNLYALDLSKNRFHGKIPASFGNLGQLSELYLQENDLSGAIPADLAGCKNLLALNLSSNILSGPIPDGLFGKLNQLSWWLDLSHNQLTDAIPDDVGSFINLKSLNISNNNISGRIPSTLGSCELLQALRLGGNFLEGQIPHSLATLRGIKEVDFSQNDLAGEIPEFFEVFNCLEYLNLSFNKLDGPIPTKGIFANATGRLFLQENPSLCTSTKLLHFPLCSIGHSERPKKPCECKGFIELVKPRDKYCNRCDYTEEPTVLRLSPVVKVSKDAITLQNPATGDISVPYGMAVWLTGIGTRPLIVEFMKQIGQLYLKSKQMNSIVNLVSAQGDAEKESVELNIEEFKKALSLVDSQVKFLPATAQPIRFRAPLGALPAPRAELELEQAELVFVLPPPAPPSRRQSRGSGSHNLRRSRFTSSGRLVRLPSLGTEAAWQRNGPLSTLSVFGAEAARRSRCQSRTKWTLNTLSFTNEKRREDGHVRAWAKENQTLSRSVHQPMDMRVPHAKKSDATYPVTFPTSGGFTVSFPRRMSYSFNSLITLITQASPKLKGWSGSNSGSPGAGVGEQGPEPQQEEATDDGYGGEERKKATTTTTMRSPLGRSGGT</sequence>
<keyword evidence="9" id="KW-0677">Repeat</keyword>
<keyword evidence="5" id="KW-0433">Leucine-rich repeat</keyword>
<evidence type="ECO:0000256" key="5">
    <source>
        <dbReference type="ARBA" id="ARBA00022614"/>
    </source>
</evidence>